<evidence type="ECO:0000256" key="2">
    <source>
        <dbReference type="ARBA" id="ARBA00023125"/>
    </source>
</evidence>
<dbReference type="PANTHER" id="PTHR46796">
    <property type="entry name" value="HTH-TYPE TRANSCRIPTIONAL ACTIVATOR RHAS-RELATED"/>
    <property type="match status" value="1"/>
</dbReference>
<dbReference type="PATRIC" id="fig|935700.4.peg.8"/>
<keyword evidence="6" id="KW-1185">Reference proteome</keyword>
<name>A0A0D1DE27_9RHOB</name>
<dbReference type="Gene3D" id="1.10.10.60">
    <property type="entry name" value="Homeodomain-like"/>
    <property type="match status" value="1"/>
</dbReference>
<evidence type="ECO:0000313" key="5">
    <source>
        <dbReference type="EMBL" id="KIT18208.1"/>
    </source>
</evidence>
<evidence type="ECO:0000256" key="3">
    <source>
        <dbReference type="ARBA" id="ARBA00023163"/>
    </source>
</evidence>
<dbReference type="SMART" id="SM00342">
    <property type="entry name" value="HTH_ARAC"/>
    <property type="match status" value="1"/>
</dbReference>
<dbReference type="AlphaFoldDB" id="A0A0D1DE27"/>
<organism evidence="5 6">
    <name type="scientific">Jannaschia aquimarina</name>
    <dbReference type="NCBI Taxonomy" id="935700"/>
    <lineage>
        <taxon>Bacteria</taxon>
        <taxon>Pseudomonadati</taxon>
        <taxon>Pseudomonadota</taxon>
        <taxon>Alphaproteobacteria</taxon>
        <taxon>Rhodobacterales</taxon>
        <taxon>Roseobacteraceae</taxon>
        <taxon>Jannaschia</taxon>
    </lineage>
</organism>
<accession>A0A0D1DE27</accession>
<keyword evidence="2" id="KW-0238">DNA-binding</keyword>
<dbReference type="InterPro" id="IPR018062">
    <property type="entry name" value="HTH_AraC-typ_CS"/>
</dbReference>
<dbReference type="RefSeq" id="WP_052500660.1">
    <property type="nucleotide sequence ID" value="NZ_FZPF01000002.1"/>
</dbReference>
<evidence type="ECO:0000313" key="6">
    <source>
        <dbReference type="Proteomes" id="UP000032232"/>
    </source>
</evidence>
<gene>
    <name evidence="5" type="primary">xylR_3</name>
    <name evidence="5" type="ORF">jaqu_00080</name>
</gene>
<comment type="caution">
    <text evidence="5">The sequence shown here is derived from an EMBL/GenBank/DDBJ whole genome shotgun (WGS) entry which is preliminary data.</text>
</comment>
<dbReference type="InterPro" id="IPR018060">
    <property type="entry name" value="HTH_AraC"/>
</dbReference>
<dbReference type="OrthoDB" id="9783876at2"/>
<dbReference type="STRING" id="935700.jaqu_00080"/>
<dbReference type="Proteomes" id="UP000032232">
    <property type="component" value="Unassembled WGS sequence"/>
</dbReference>
<dbReference type="GO" id="GO:0043565">
    <property type="term" value="F:sequence-specific DNA binding"/>
    <property type="evidence" value="ECO:0007669"/>
    <property type="project" value="InterPro"/>
</dbReference>
<sequence length="185" mass="20460">MDETKLPLLAHETTDGEACFRELFEDGHDDAMAQLASLAIDHLRRANPDRLYVEGLAIAMTARAFSLTREPGRPVPTRGTDARIARALDYAEAHLDESLSVAQLAAVAGMSPSWFAQSFRAVVGKPVHAQIRERRLERARILLGQRSLSIQQIAHACGFSDQAHLTRAFKARFEVTPAKAREEMA</sequence>
<proteinExistence type="predicted"/>
<dbReference type="InterPro" id="IPR050204">
    <property type="entry name" value="AraC_XylS_family_regulators"/>
</dbReference>
<evidence type="ECO:0000256" key="1">
    <source>
        <dbReference type="ARBA" id="ARBA00023015"/>
    </source>
</evidence>
<dbReference type="InterPro" id="IPR009057">
    <property type="entry name" value="Homeodomain-like_sf"/>
</dbReference>
<dbReference type="PROSITE" id="PS01124">
    <property type="entry name" value="HTH_ARAC_FAMILY_2"/>
    <property type="match status" value="1"/>
</dbReference>
<evidence type="ECO:0000259" key="4">
    <source>
        <dbReference type="PROSITE" id="PS01124"/>
    </source>
</evidence>
<reference evidence="5 6" key="1">
    <citation type="submission" date="2015-02" db="EMBL/GenBank/DDBJ databases">
        <title>Genome Sequence of Jannaschia aquimarina DSM28248, a member of the Roseobacter clade.</title>
        <authorList>
            <person name="Voget S."/>
            <person name="Daniel R."/>
        </authorList>
    </citation>
    <scope>NUCLEOTIDE SEQUENCE [LARGE SCALE GENOMIC DNA]</scope>
    <source>
        <strain evidence="5 6">GSW-M26</strain>
    </source>
</reference>
<dbReference type="SUPFAM" id="SSF46689">
    <property type="entry name" value="Homeodomain-like"/>
    <property type="match status" value="2"/>
</dbReference>
<keyword evidence="1" id="KW-0805">Transcription regulation</keyword>
<protein>
    <submittedName>
        <fullName evidence="5">XylR_3 protein</fullName>
    </submittedName>
</protein>
<dbReference type="Pfam" id="PF12833">
    <property type="entry name" value="HTH_18"/>
    <property type="match status" value="1"/>
</dbReference>
<feature type="domain" description="HTH araC/xylS-type" evidence="4">
    <location>
        <begin position="85"/>
        <end position="183"/>
    </location>
</feature>
<dbReference type="PROSITE" id="PS00041">
    <property type="entry name" value="HTH_ARAC_FAMILY_1"/>
    <property type="match status" value="1"/>
</dbReference>
<keyword evidence="3" id="KW-0804">Transcription</keyword>
<dbReference type="GO" id="GO:0003700">
    <property type="term" value="F:DNA-binding transcription factor activity"/>
    <property type="evidence" value="ECO:0007669"/>
    <property type="project" value="InterPro"/>
</dbReference>
<dbReference type="EMBL" id="JYFE01000001">
    <property type="protein sequence ID" value="KIT18208.1"/>
    <property type="molecule type" value="Genomic_DNA"/>
</dbReference>